<dbReference type="Proteomes" id="UP000311382">
    <property type="component" value="Unassembled WGS sequence"/>
</dbReference>
<keyword evidence="3" id="KW-1185">Reference proteome</keyword>
<accession>A0A5C5G4D2</accession>
<evidence type="ECO:0000256" key="1">
    <source>
        <dbReference type="SAM" id="MobiDB-lite"/>
    </source>
</evidence>
<gene>
    <name evidence="2" type="ORF">DMC30DRAFT_388320</name>
</gene>
<sequence>MLSRSLRPLAAAPRAAALRVAALSSSAAQSALQLQQASSRAQLRVALDAARLTAVSPAGARRFASSEPSSDGSVDVSPSAIVRRGRCATMSPVAGRARAYTTHARSTTTYSRHARVKGASSAARCGRARRRLSDWGHCRQSSSAPASLSYERVR</sequence>
<proteinExistence type="predicted"/>
<protein>
    <submittedName>
        <fullName evidence="2">Uncharacterized protein</fullName>
    </submittedName>
</protein>
<reference evidence="2 3" key="1">
    <citation type="submission" date="2019-03" db="EMBL/GenBank/DDBJ databases">
        <title>Rhodosporidium diobovatum UCD-FST 08-225 genome sequencing, assembly, and annotation.</title>
        <authorList>
            <person name="Fakankun I.U."/>
            <person name="Fristensky B."/>
            <person name="Levin D.B."/>
        </authorList>
    </citation>
    <scope>NUCLEOTIDE SEQUENCE [LARGE SCALE GENOMIC DNA]</scope>
    <source>
        <strain evidence="2 3">UCD-FST 08-225</strain>
    </source>
</reference>
<feature type="compositionally biased region" description="Low complexity" evidence="1">
    <location>
        <begin position="65"/>
        <end position="78"/>
    </location>
</feature>
<dbReference type="AlphaFoldDB" id="A0A5C5G4D2"/>
<evidence type="ECO:0000313" key="3">
    <source>
        <dbReference type="Proteomes" id="UP000311382"/>
    </source>
</evidence>
<dbReference type="EMBL" id="SOZI01000006">
    <property type="protein sequence ID" value="TNY23997.1"/>
    <property type="molecule type" value="Genomic_DNA"/>
</dbReference>
<evidence type="ECO:0000313" key="2">
    <source>
        <dbReference type="EMBL" id="TNY23997.1"/>
    </source>
</evidence>
<feature type="region of interest" description="Disordered" evidence="1">
    <location>
        <begin position="58"/>
        <end position="78"/>
    </location>
</feature>
<comment type="caution">
    <text evidence="2">The sequence shown here is derived from an EMBL/GenBank/DDBJ whole genome shotgun (WGS) entry which is preliminary data.</text>
</comment>
<feature type="region of interest" description="Disordered" evidence="1">
    <location>
        <begin position="98"/>
        <end position="154"/>
    </location>
</feature>
<name>A0A5C5G4D2_9BASI</name>
<organism evidence="2 3">
    <name type="scientific">Rhodotorula diobovata</name>
    <dbReference type="NCBI Taxonomy" id="5288"/>
    <lineage>
        <taxon>Eukaryota</taxon>
        <taxon>Fungi</taxon>
        <taxon>Dikarya</taxon>
        <taxon>Basidiomycota</taxon>
        <taxon>Pucciniomycotina</taxon>
        <taxon>Microbotryomycetes</taxon>
        <taxon>Sporidiobolales</taxon>
        <taxon>Sporidiobolaceae</taxon>
        <taxon>Rhodotorula</taxon>
    </lineage>
</organism>